<comment type="caution">
    <text evidence="12">The sequence shown here is derived from an EMBL/GenBank/DDBJ whole genome shotgun (WGS) entry which is preliminary data.</text>
</comment>
<protein>
    <recommendedName>
        <fullName evidence="11">ABC transporter domain-containing protein</fullName>
    </recommendedName>
</protein>
<reference evidence="12" key="1">
    <citation type="submission" date="2023-02" db="EMBL/GenBank/DDBJ databases">
        <title>Kitasatospora phosalacinea NBRC 14627.</title>
        <authorList>
            <person name="Ichikawa N."/>
            <person name="Sato H."/>
            <person name="Tonouchi N."/>
        </authorList>
    </citation>
    <scope>NUCLEOTIDE SEQUENCE</scope>
    <source>
        <strain evidence="12">NBRC 14627</strain>
    </source>
</reference>
<dbReference type="InterPro" id="IPR003439">
    <property type="entry name" value="ABC_transporter-like_ATP-bd"/>
</dbReference>
<organism evidence="12 13">
    <name type="scientific">Kitasatospora phosalacinea</name>
    <dbReference type="NCBI Taxonomy" id="2065"/>
    <lineage>
        <taxon>Bacteria</taxon>
        <taxon>Bacillati</taxon>
        <taxon>Actinomycetota</taxon>
        <taxon>Actinomycetes</taxon>
        <taxon>Kitasatosporales</taxon>
        <taxon>Streptomycetaceae</taxon>
        <taxon>Kitasatospora</taxon>
    </lineage>
</organism>
<keyword evidence="3" id="KW-0813">Transport</keyword>
<dbReference type="Pfam" id="PF00005">
    <property type="entry name" value="ABC_tran"/>
    <property type="match status" value="1"/>
</dbReference>
<evidence type="ECO:0000259" key="11">
    <source>
        <dbReference type="PROSITE" id="PS50893"/>
    </source>
</evidence>
<evidence type="ECO:0000256" key="1">
    <source>
        <dbReference type="ARBA" id="ARBA00004202"/>
    </source>
</evidence>
<accession>A0A9W6V0D9</accession>
<feature type="domain" description="ABC transporter" evidence="11">
    <location>
        <begin position="4"/>
        <end position="251"/>
    </location>
</feature>
<dbReference type="GO" id="GO:0005886">
    <property type="term" value="C:plasma membrane"/>
    <property type="evidence" value="ECO:0007669"/>
    <property type="project" value="UniProtKB-SubCell"/>
</dbReference>
<dbReference type="InterPro" id="IPR050388">
    <property type="entry name" value="ABC_Ni/Peptide_Import"/>
</dbReference>
<feature type="region of interest" description="Disordered" evidence="10">
    <location>
        <begin position="240"/>
        <end position="317"/>
    </location>
</feature>
<keyword evidence="8" id="KW-1278">Translocase</keyword>
<dbReference type="RefSeq" id="WP_285732077.1">
    <property type="nucleotide sequence ID" value="NZ_BSSA01000001.1"/>
</dbReference>
<dbReference type="GO" id="GO:0016887">
    <property type="term" value="F:ATP hydrolysis activity"/>
    <property type="evidence" value="ECO:0007669"/>
    <property type="project" value="InterPro"/>
</dbReference>
<dbReference type="SMART" id="SM00382">
    <property type="entry name" value="AAA"/>
    <property type="match status" value="1"/>
</dbReference>
<evidence type="ECO:0000256" key="7">
    <source>
        <dbReference type="ARBA" id="ARBA00022840"/>
    </source>
</evidence>
<sequence>MSLLTIDHLTVHHPGGVRAVDDVSLTLDAGRALVLLGASGSGKTTLARTVLDLPGRGTTVRGSVRLGDTELLGLPERALTRVRGRRIGYVPQDPSATLDPLRRIGTQLAEVLRVHGLADTRRAARAAALPLLAAADLPDPERAAGAYPHELSGGLRQRAAIALAIAADPELLIADEPTTALDTLVRARILDLFTTLRTRCNLALLLVTHDLSAAARIGDTVAVLDGGRLTATGPAEELLSPVRGPGNGGAELRSGPFRGPGNGGAELLTAGAQRKVRAAPGPGTEPEATARTGSEPLATPSPPFPGPLVPSEREAAK</sequence>
<dbReference type="PANTHER" id="PTHR43297:SF14">
    <property type="entry name" value="ATPASE AAA-TYPE CORE DOMAIN-CONTAINING PROTEIN"/>
    <property type="match status" value="1"/>
</dbReference>
<dbReference type="PROSITE" id="PS50893">
    <property type="entry name" value="ABC_TRANSPORTER_2"/>
    <property type="match status" value="1"/>
</dbReference>
<evidence type="ECO:0000256" key="8">
    <source>
        <dbReference type="ARBA" id="ARBA00022967"/>
    </source>
</evidence>
<dbReference type="EMBL" id="BSSA01000001">
    <property type="protein sequence ID" value="GLW67730.1"/>
    <property type="molecule type" value="Genomic_DNA"/>
</dbReference>
<keyword evidence="7" id="KW-0067">ATP-binding</keyword>
<evidence type="ECO:0000256" key="10">
    <source>
        <dbReference type="SAM" id="MobiDB-lite"/>
    </source>
</evidence>
<feature type="compositionally biased region" description="Pro residues" evidence="10">
    <location>
        <begin position="299"/>
        <end position="308"/>
    </location>
</feature>
<evidence type="ECO:0000256" key="3">
    <source>
        <dbReference type="ARBA" id="ARBA00022448"/>
    </source>
</evidence>
<evidence type="ECO:0000256" key="5">
    <source>
        <dbReference type="ARBA" id="ARBA00022519"/>
    </source>
</evidence>
<keyword evidence="4" id="KW-1003">Cell membrane</keyword>
<keyword evidence="9" id="KW-0472">Membrane</keyword>
<dbReference type="SUPFAM" id="SSF52540">
    <property type="entry name" value="P-loop containing nucleoside triphosphate hydrolases"/>
    <property type="match status" value="1"/>
</dbReference>
<dbReference type="InterPro" id="IPR003593">
    <property type="entry name" value="AAA+_ATPase"/>
</dbReference>
<comment type="subcellular location">
    <subcellularLocation>
        <location evidence="1">Cell membrane</location>
        <topology evidence="1">Peripheral membrane protein</topology>
    </subcellularLocation>
</comment>
<dbReference type="AlphaFoldDB" id="A0A9W6V0D9"/>
<keyword evidence="5" id="KW-0997">Cell inner membrane</keyword>
<dbReference type="InterPro" id="IPR027417">
    <property type="entry name" value="P-loop_NTPase"/>
</dbReference>
<evidence type="ECO:0000256" key="4">
    <source>
        <dbReference type="ARBA" id="ARBA00022475"/>
    </source>
</evidence>
<evidence type="ECO:0000313" key="12">
    <source>
        <dbReference type="EMBL" id="GLW67730.1"/>
    </source>
</evidence>
<evidence type="ECO:0000256" key="9">
    <source>
        <dbReference type="ARBA" id="ARBA00023136"/>
    </source>
</evidence>
<comment type="similarity">
    <text evidence="2">Belongs to the ABC transporter superfamily.</text>
</comment>
<evidence type="ECO:0000256" key="2">
    <source>
        <dbReference type="ARBA" id="ARBA00005417"/>
    </source>
</evidence>
<name>A0A9W6V0D9_9ACTN</name>
<evidence type="ECO:0000313" key="13">
    <source>
        <dbReference type="Proteomes" id="UP001165041"/>
    </source>
</evidence>
<keyword evidence="6" id="KW-0547">Nucleotide-binding</keyword>
<dbReference type="Gene3D" id="3.40.50.300">
    <property type="entry name" value="P-loop containing nucleotide triphosphate hydrolases"/>
    <property type="match status" value="1"/>
</dbReference>
<dbReference type="GO" id="GO:0005524">
    <property type="term" value="F:ATP binding"/>
    <property type="evidence" value="ECO:0007669"/>
    <property type="project" value="UniProtKB-KW"/>
</dbReference>
<evidence type="ECO:0000256" key="6">
    <source>
        <dbReference type="ARBA" id="ARBA00022741"/>
    </source>
</evidence>
<dbReference type="Proteomes" id="UP001165041">
    <property type="component" value="Unassembled WGS sequence"/>
</dbReference>
<gene>
    <name evidence="12" type="ORF">Kpho02_00290</name>
</gene>
<dbReference type="PANTHER" id="PTHR43297">
    <property type="entry name" value="OLIGOPEPTIDE TRANSPORT ATP-BINDING PROTEIN APPD"/>
    <property type="match status" value="1"/>
</dbReference>
<proteinExistence type="inferred from homology"/>
<dbReference type="CDD" id="cd03257">
    <property type="entry name" value="ABC_NikE_OppD_transporters"/>
    <property type="match status" value="1"/>
</dbReference>